<reference evidence="2" key="1">
    <citation type="journal article" date="2023" name="Plant J.">
        <title>Genome sequences and population genomics provide insights into the demographic history, inbreeding, and mutation load of two 'living fossil' tree species of Dipteronia.</title>
        <authorList>
            <person name="Feng Y."/>
            <person name="Comes H.P."/>
            <person name="Chen J."/>
            <person name="Zhu S."/>
            <person name="Lu R."/>
            <person name="Zhang X."/>
            <person name="Li P."/>
            <person name="Qiu J."/>
            <person name="Olsen K.M."/>
            <person name="Qiu Y."/>
        </authorList>
    </citation>
    <scope>NUCLEOTIDE SEQUENCE</scope>
    <source>
        <strain evidence="2">NBL</strain>
    </source>
</reference>
<gene>
    <name evidence="2" type="ORF">Dsin_013627</name>
</gene>
<keyword evidence="1" id="KW-0812">Transmembrane</keyword>
<proteinExistence type="predicted"/>
<dbReference type="InterPro" id="IPR036691">
    <property type="entry name" value="Endo/exonu/phosph_ase_sf"/>
</dbReference>
<dbReference type="SUPFAM" id="SSF56219">
    <property type="entry name" value="DNase I-like"/>
    <property type="match status" value="1"/>
</dbReference>
<dbReference type="Gene3D" id="3.60.10.10">
    <property type="entry name" value="Endonuclease/exonuclease/phosphatase"/>
    <property type="match status" value="1"/>
</dbReference>
<dbReference type="PANTHER" id="PTHR33116">
    <property type="entry name" value="REVERSE TRANSCRIPTASE ZINC-BINDING DOMAIN-CONTAINING PROTEIN-RELATED-RELATED"/>
    <property type="match status" value="1"/>
</dbReference>
<organism evidence="2 3">
    <name type="scientific">Dipteronia sinensis</name>
    <dbReference type="NCBI Taxonomy" id="43782"/>
    <lineage>
        <taxon>Eukaryota</taxon>
        <taxon>Viridiplantae</taxon>
        <taxon>Streptophyta</taxon>
        <taxon>Embryophyta</taxon>
        <taxon>Tracheophyta</taxon>
        <taxon>Spermatophyta</taxon>
        <taxon>Magnoliopsida</taxon>
        <taxon>eudicotyledons</taxon>
        <taxon>Gunneridae</taxon>
        <taxon>Pentapetalae</taxon>
        <taxon>rosids</taxon>
        <taxon>malvids</taxon>
        <taxon>Sapindales</taxon>
        <taxon>Sapindaceae</taxon>
        <taxon>Hippocastanoideae</taxon>
        <taxon>Acereae</taxon>
        <taxon>Dipteronia</taxon>
    </lineage>
</organism>
<name>A0AAE0ALG4_9ROSI</name>
<evidence type="ECO:0000256" key="1">
    <source>
        <dbReference type="SAM" id="Phobius"/>
    </source>
</evidence>
<protein>
    <recommendedName>
        <fullName evidence="4">Reverse transcriptase domain-containing protein</fullName>
    </recommendedName>
</protein>
<keyword evidence="1" id="KW-0472">Membrane</keyword>
<keyword evidence="1" id="KW-1133">Transmembrane helix</keyword>
<accession>A0AAE0ALG4</accession>
<sequence>MVGFCNVYADSIESSRNILWNDIVSILNSFPLSWVVGGDFNSVLDPLERIGVSSNLGSIRNFNSFVLRAKIFDIPLQGMEFTWSNFRDTVAWSRLDRFLISPVLLSRIPQLRQRGLPRSVSDHNPIVMDTPKIDWGPSPFHFFNVWREDKKMMDDVRSGWKIFNRSVSGILSARMKMVKYRMKRWHSLHKTDTFSWKSYEERMANIDMKAMSKGWDVNLRNERVELLKEAWIGSKKEEQMEAWIRSRKEEQTWRQKSRVKWLKEGDRNSKFFHFVANGRKRSNFIGDLYFNSVHMTDPRLIKEEAAELELIKGEDFGGKDVHITHLQFADDTILFIKPEMEYVMNIKRIFKCFELASGLKVNFHKFGVARVGYKVHMNSLWATALKCKAVSLPISYLGFPLGARPGSKVFWNTLVEKIETRLAPWKRRFLSKSGKLVLIKYVISSILIYFMSVFRISVGIAQRIEKLQRSFLCGDGGVKRKIHALKWDEVRRSKNKGGLGIGKVAVKNKGMLAKWVWRFSNEGKALWKRVIVARYGLDSGSLYWNWKGTHHPSFFTKAIASLYKENNRAVWMLKQGTKVIIGDEARASFWKDISIESSDLQESFPCIYVLATLKEGVVADFGQWEGEEWKWSIPLRRKVFGWEQSQ</sequence>
<feature type="transmembrane region" description="Helical" evidence="1">
    <location>
        <begin position="438"/>
        <end position="461"/>
    </location>
</feature>
<dbReference type="EMBL" id="JANJYJ010000004">
    <property type="protein sequence ID" value="KAK3219657.1"/>
    <property type="molecule type" value="Genomic_DNA"/>
</dbReference>
<evidence type="ECO:0008006" key="4">
    <source>
        <dbReference type="Google" id="ProtNLM"/>
    </source>
</evidence>
<evidence type="ECO:0000313" key="3">
    <source>
        <dbReference type="Proteomes" id="UP001281410"/>
    </source>
</evidence>
<comment type="caution">
    <text evidence="2">The sequence shown here is derived from an EMBL/GenBank/DDBJ whole genome shotgun (WGS) entry which is preliminary data.</text>
</comment>
<dbReference type="PANTHER" id="PTHR33116:SF78">
    <property type="entry name" value="OS12G0587133 PROTEIN"/>
    <property type="match status" value="1"/>
</dbReference>
<dbReference type="AlphaFoldDB" id="A0AAE0ALG4"/>
<keyword evidence="3" id="KW-1185">Reference proteome</keyword>
<evidence type="ECO:0000313" key="2">
    <source>
        <dbReference type="EMBL" id="KAK3219657.1"/>
    </source>
</evidence>
<dbReference type="Proteomes" id="UP001281410">
    <property type="component" value="Unassembled WGS sequence"/>
</dbReference>